<proteinExistence type="predicted"/>
<accession>A0ACC2W4F0</accession>
<evidence type="ECO:0000313" key="1">
    <source>
        <dbReference type="EMBL" id="KAJ9106630.1"/>
    </source>
</evidence>
<reference evidence="1" key="1">
    <citation type="submission" date="2023-04" db="EMBL/GenBank/DDBJ databases">
        <title>Draft Genome sequencing of Naganishia species isolated from polar environments using Oxford Nanopore Technology.</title>
        <authorList>
            <person name="Leo P."/>
            <person name="Venkateswaran K."/>
        </authorList>
    </citation>
    <scope>NUCLEOTIDE SEQUENCE</scope>
    <source>
        <strain evidence="1">MNA-CCFEE 5261</strain>
    </source>
</reference>
<keyword evidence="2" id="KW-1185">Reference proteome</keyword>
<name>A0ACC2W4F0_9TREE</name>
<protein>
    <submittedName>
        <fullName evidence="1">Uncharacterized protein</fullName>
    </submittedName>
</protein>
<sequence>MLLRNSLEELLLTSETADEANIPSPINKSTRIDVGANFSELTPEKYTIEYENETLFIDSLDWRQSNLLKAQIVTSYACYIIFGMAEQTVGVLIPKFQAYYEVDDMQTSFIFLAVVLGYIISAVLSETTHQRVGVKGVLMAGGICMVCGYSMISLKPPFFLLVCFYVLNGLALGGLDAGINTWMGGLKDSNPILGILHGCYGIGCMISPPLISHLLSRKHNPWQWNYYYYVLALLAVFSLVTVAVTFRFETAKKFRYQTVMKASARAKQENDVELQLLDNEEEETPVEDHAVPFLEVVKSKLVWTFAIILFMYVGGEVAFGSWLISFLMRIKKLTYKKSSYMATSFWTGLTVGRMCLGFVTEMFFANELTANLVYIGGSFGGLLLFWLLAFTNAIPLLFLIVFLTGISIGPIFPTTIVAAINILPVKFHTAGVGFICAFGGGGGAAIPFLIGTIAESSASGMRIFPLVICILYGLLLIGWGIITKRYNH</sequence>
<comment type="caution">
    <text evidence="1">The sequence shown here is derived from an EMBL/GenBank/DDBJ whole genome shotgun (WGS) entry which is preliminary data.</text>
</comment>
<evidence type="ECO:0000313" key="2">
    <source>
        <dbReference type="Proteomes" id="UP001241377"/>
    </source>
</evidence>
<gene>
    <name evidence="1" type="ORF">QFC19_003129</name>
</gene>
<dbReference type="Proteomes" id="UP001241377">
    <property type="component" value="Unassembled WGS sequence"/>
</dbReference>
<organism evidence="1 2">
    <name type="scientific">Naganishia cerealis</name>
    <dbReference type="NCBI Taxonomy" id="610337"/>
    <lineage>
        <taxon>Eukaryota</taxon>
        <taxon>Fungi</taxon>
        <taxon>Dikarya</taxon>
        <taxon>Basidiomycota</taxon>
        <taxon>Agaricomycotina</taxon>
        <taxon>Tremellomycetes</taxon>
        <taxon>Filobasidiales</taxon>
        <taxon>Filobasidiaceae</taxon>
        <taxon>Naganishia</taxon>
    </lineage>
</organism>
<dbReference type="EMBL" id="JASBWR010000029">
    <property type="protein sequence ID" value="KAJ9106630.1"/>
    <property type="molecule type" value="Genomic_DNA"/>
</dbReference>